<organism evidence="1 2">
    <name type="scientific">Effusibacillus dendaii</name>
    <dbReference type="NCBI Taxonomy" id="2743772"/>
    <lineage>
        <taxon>Bacteria</taxon>
        <taxon>Bacillati</taxon>
        <taxon>Bacillota</taxon>
        <taxon>Bacilli</taxon>
        <taxon>Bacillales</taxon>
        <taxon>Alicyclobacillaceae</taxon>
        <taxon>Effusibacillus</taxon>
    </lineage>
</organism>
<dbReference type="EMBL" id="AP023366">
    <property type="protein sequence ID" value="BCJ88410.1"/>
    <property type="molecule type" value="Genomic_DNA"/>
</dbReference>
<gene>
    <name evidence="1" type="ORF">skT53_33950</name>
</gene>
<evidence type="ECO:0000313" key="2">
    <source>
        <dbReference type="Proteomes" id="UP000593802"/>
    </source>
</evidence>
<sequence>MFTTLIGLPFVLSSGQIQVNRALARVTGAVSIVYGFYYMYDQAFNEGLFSSLLQ</sequence>
<dbReference type="KEGG" id="eff:skT53_33950"/>
<name>A0A7I8DIC3_9BACL</name>
<accession>A0A7I8DIC3</accession>
<keyword evidence="2" id="KW-1185">Reference proteome</keyword>
<evidence type="ECO:0000313" key="1">
    <source>
        <dbReference type="EMBL" id="BCJ88410.1"/>
    </source>
</evidence>
<reference evidence="1 2" key="1">
    <citation type="submission" date="2020-08" db="EMBL/GenBank/DDBJ databases">
        <title>Complete Genome Sequence of Effusibacillus dendaii Strain skT53, Isolated from Farmland soil.</title>
        <authorList>
            <person name="Konishi T."/>
            <person name="Kawasaki H."/>
        </authorList>
    </citation>
    <scope>NUCLEOTIDE SEQUENCE [LARGE SCALE GENOMIC DNA]</scope>
    <source>
        <strain evidence="2">skT53</strain>
    </source>
</reference>
<protein>
    <submittedName>
        <fullName evidence="1">Uncharacterized protein</fullName>
    </submittedName>
</protein>
<dbReference type="AlphaFoldDB" id="A0A7I8DIC3"/>
<dbReference type="Proteomes" id="UP000593802">
    <property type="component" value="Chromosome"/>
</dbReference>
<proteinExistence type="predicted"/>